<sequence>MTAPVMRAEGLTKIFRLPDGSRLTACRDVTVTLPRGQTVAVVGESGSGKSTLLRMLIGLEKPTSGRVLLGDRPIQGLRGAPLREVRRQVQMVFQDPLGSFAPRMRMAEAICAPLIGYDIIGRGEALPKAREMLHLVGLPGHFVVRYPHQLSGGQLQRCAIARALTLDPKVLLCDEATSALDVSAQAEIIALLARLQAERGIAIGFVCHDLALVTHFAQTIVVMYRGRVVEQLPADELVTQARHPYTRMLLDSVLDPRNRDGRLERPTADSACESQPGWWADDHEDASLVELSPGHLVAPTDMKPSSAGSR</sequence>
<dbReference type="PANTHER" id="PTHR43776">
    <property type="entry name" value="TRANSPORT ATP-BINDING PROTEIN"/>
    <property type="match status" value="1"/>
</dbReference>
<dbReference type="EC" id="3.6.1.3" evidence="4"/>
<dbReference type="GO" id="GO:0055085">
    <property type="term" value="P:transmembrane transport"/>
    <property type="evidence" value="ECO:0007669"/>
    <property type="project" value="UniProtKB-ARBA"/>
</dbReference>
<dbReference type="EMBL" id="UNQJ01000024">
    <property type="protein sequence ID" value="SYZ34375.1"/>
    <property type="molecule type" value="Genomic_DNA"/>
</dbReference>
<keyword evidence="4" id="KW-0378">Hydrolase</keyword>
<protein>
    <submittedName>
        <fullName evidence="4">ABC transporter</fullName>
        <ecNumber evidence="4">3.6.1.3</ecNumber>
    </submittedName>
</protein>
<evidence type="ECO:0000256" key="2">
    <source>
        <dbReference type="ARBA" id="ARBA00022741"/>
    </source>
</evidence>
<evidence type="ECO:0000313" key="4">
    <source>
        <dbReference type="EMBL" id="SYZ34375.1"/>
    </source>
</evidence>
<keyword evidence="1" id="KW-0813">Transport</keyword>
<dbReference type="InterPro" id="IPR027417">
    <property type="entry name" value="P-loop_NTPase"/>
</dbReference>
<dbReference type="SUPFAM" id="SSF52540">
    <property type="entry name" value="P-loop containing nucleoside triphosphate hydrolases"/>
    <property type="match status" value="1"/>
</dbReference>
<proteinExistence type="predicted"/>
<evidence type="ECO:0000313" key="5">
    <source>
        <dbReference type="Proteomes" id="UP000263928"/>
    </source>
</evidence>
<dbReference type="GO" id="GO:0015833">
    <property type="term" value="P:peptide transport"/>
    <property type="evidence" value="ECO:0007669"/>
    <property type="project" value="InterPro"/>
</dbReference>
<dbReference type="Pfam" id="PF00005">
    <property type="entry name" value="ABC_tran"/>
    <property type="match status" value="1"/>
</dbReference>
<dbReference type="Proteomes" id="UP000263928">
    <property type="component" value="Unassembled WGS sequence"/>
</dbReference>
<accession>A0A383S8N2</accession>
<organism evidence="4 5">
    <name type="scientific">Propionibacterium australiense</name>
    <dbReference type="NCBI Taxonomy" id="119981"/>
    <lineage>
        <taxon>Bacteria</taxon>
        <taxon>Bacillati</taxon>
        <taxon>Actinomycetota</taxon>
        <taxon>Actinomycetes</taxon>
        <taxon>Propionibacteriales</taxon>
        <taxon>Propionibacteriaceae</taxon>
        <taxon>Propionibacterium</taxon>
    </lineage>
</organism>
<dbReference type="SMART" id="SM00382">
    <property type="entry name" value="AAA"/>
    <property type="match status" value="1"/>
</dbReference>
<dbReference type="RefSeq" id="WP_197720586.1">
    <property type="nucleotide sequence ID" value="NZ_LR134442.1"/>
</dbReference>
<keyword evidence="3" id="KW-0067">ATP-binding</keyword>
<name>A0A383S8N2_9ACTN</name>
<dbReference type="AlphaFoldDB" id="A0A383S8N2"/>
<keyword evidence="5" id="KW-1185">Reference proteome</keyword>
<keyword evidence="2" id="KW-0547">Nucleotide-binding</keyword>
<dbReference type="InterPro" id="IPR003593">
    <property type="entry name" value="AAA+_ATPase"/>
</dbReference>
<dbReference type="CDD" id="cd03257">
    <property type="entry name" value="ABC_NikE_OppD_transporters"/>
    <property type="match status" value="1"/>
</dbReference>
<dbReference type="Gene3D" id="3.40.50.300">
    <property type="entry name" value="P-loop containing nucleotide triphosphate hydrolases"/>
    <property type="match status" value="1"/>
</dbReference>
<dbReference type="InterPro" id="IPR050319">
    <property type="entry name" value="ABC_transp_ATP-bind"/>
</dbReference>
<dbReference type="Pfam" id="PF08352">
    <property type="entry name" value="oligo_HPY"/>
    <property type="match status" value="1"/>
</dbReference>
<dbReference type="InterPro" id="IPR013563">
    <property type="entry name" value="Oligopep_ABC_C"/>
</dbReference>
<dbReference type="PROSITE" id="PS50893">
    <property type="entry name" value="ABC_TRANSPORTER_2"/>
    <property type="match status" value="1"/>
</dbReference>
<evidence type="ECO:0000256" key="3">
    <source>
        <dbReference type="ARBA" id="ARBA00022840"/>
    </source>
</evidence>
<evidence type="ECO:0000256" key="1">
    <source>
        <dbReference type="ARBA" id="ARBA00022448"/>
    </source>
</evidence>
<reference evidence="5" key="1">
    <citation type="submission" date="2018-08" db="EMBL/GenBank/DDBJ databases">
        <authorList>
            <person name="Hornung B."/>
        </authorList>
    </citation>
    <scope>NUCLEOTIDE SEQUENCE [LARGE SCALE GENOMIC DNA]</scope>
</reference>
<dbReference type="GO" id="GO:0005524">
    <property type="term" value="F:ATP binding"/>
    <property type="evidence" value="ECO:0007669"/>
    <property type="project" value="UniProtKB-KW"/>
</dbReference>
<gene>
    <name evidence="4" type="ORF">PROPAUS_2386</name>
</gene>
<dbReference type="InterPro" id="IPR003439">
    <property type="entry name" value="ABC_transporter-like_ATP-bd"/>
</dbReference>
<dbReference type="GO" id="GO:0016887">
    <property type="term" value="F:ATP hydrolysis activity"/>
    <property type="evidence" value="ECO:0007669"/>
    <property type="project" value="InterPro"/>
</dbReference>
<dbReference type="PANTHER" id="PTHR43776:SF8">
    <property type="entry name" value="ABC TRANSPORTER, ATP-BINDING PROTEIN"/>
    <property type="match status" value="1"/>
</dbReference>